<keyword evidence="2" id="KW-0732">Signal</keyword>
<dbReference type="RefSeq" id="WP_165108925.1">
    <property type="nucleotide sequence ID" value="NZ_JAAKYA010000087.1"/>
</dbReference>
<reference evidence="3 4" key="1">
    <citation type="submission" date="2020-02" db="EMBL/GenBank/DDBJ databases">
        <title>Draft genome sequence of Limisphaera ngatamarikiensis NGM72.4T, a thermophilic Verrucomicrobia grouped in subdivision 3.</title>
        <authorList>
            <person name="Carere C.R."/>
            <person name="Steen J."/>
            <person name="Hugenholtz P."/>
            <person name="Stott M.B."/>
        </authorList>
    </citation>
    <scope>NUCLEOTIDE SEQUENCE [LARGE SCALE GENOMIC DNA]</scope>
    <source>
        <strain evidence="3 4">NGM72.4</strain>
    </source>
</reference>
<name>A0A6M1RRZ9_9BACT</name>
<feature type="region of interest" description="Disordered" evidence="1">
    <location>
        <begin position="217"/>
        <end position="238"/>
    </location>
</feature>
<evidence type="ECO:0000313" key="3">
    <source>
        <dbReference type="EMBL" id="NGO40383.1"/>
    </source>
</evidence>
<dbReference type="Gene3D" id="2.60.120.1390">
    <property type="match status" value="2"/>
</dbReference>
<organism evidence="3 4">
    <name type="scientific">Limisphaera ngatamarikiensis</name>
    <dbReference type="NCBI Taxonomy" id="1324935"/>
    <lineage>
        <taxon>Bacteria</taxon>
        <taxon>Pseudomonadati</taxon>
        <taxon>Verrucomicrobiota</taxon>
        <taxon>Verrucomicrobiia</taxon>
        <taxon>Limisphaerales</taxon>
        <taxon>Limisphaeraceae</taxon>
        <taxon>Limisphaera</taxon>
    </lineage>
</organism>
<feature type="signal peptide" evidence="2">
    <location>
        <begin position="1"/>
        <end position="19"/>
    </location>
</feature>
<dbReference type="Pfam" id="PF11175">
    <property type="entry name" value="DUF2961"/>
    <property type="match status" value="1"/>
</dbReference>
<dbReference type="InterPro" id="IPR021345">
    <property type="entry name" value="DUF2961"/>
</dbReference>
<gene>
    <name evidence="3" type="ORF">G4L39_13395</name>
</gene>
<sequence>MKGFLCSCLLGCSVSVVFAAERLTYADLARRLVDLEHLATLPEPGERTIQWSSYDRASRYDEATGRYVGWDANADGHGILRREGNLQVLAEMKGPGVIWRMWSATPREGHVRIYLDDESEPVLDLPFVAYFDGRHAPFTRTVLVHRVAMGWNNYTPIPFRKSCRIVAEDGWGDYYHFTCTLFPEGTELPTFRPELAPEDAAALDEVDRLLQQCGPRTPREEIGRDTFEGTLGPGDSHRIRRTGPGAITLIRARVTGLTPSEAEDALRALVLEIAWDDEPRPSVWTPLGDFFGTAPGLNPYRSFPCGLTEDGWFYANWYMPFARSFELRIHNEGSAPRAVALEVVTERLRRDVTAYGRFHAKWHRDEFLPTESERWLDWPLLKTTGRGRFVGVMLHVWNPRGAWWGEGDEKFFVDGEKFPSIFGTGSEDYFGYAWCCPDLFQHAYHNQTRNDGNNKGHISVNRWHVPDQVPFQKSLEACIEKYFPNHRPTLYAATVYWYLAPDGHDPYALPPIEHRIGYARAPVYPRIPGAIEGEQLKILACTGGRPQEQDMSGWGDGWSHDAQLWWIEGRPGDRLDLELPVENSGRYRIEVHMTRARDYGIVRFHLDGQPLGDPVDLYHPRVVPTGPVQLGERELAAGPHVLTVEIVAKNPEAIPAHMFGLDYVKLTPVSEVRARPDDNGTPQTSR</sequence>
<evidence type="ECO:0000313" key="4">
    <source>
        <dbReference type="Proteomes" id="UP000477311"/>
    </source>
</evidence>
<feature type="chain" id="PRO_5026911810" evidence="2">
    <location>
        <begin position="20"/>
        <end position="686"/>
    </location>
</feature>
<feature type="compositionally biased region" description="Basic and acidic residues" evidence="1">
    <location>
        <begin position="217"/>
        <end position="227"/>
    </location>
</feature>
<dbReference type="AlphaFoldDB" id="A0A6M1RRZ9"/>
<dbReference type="Proteomes" id="UP000477311">
    <property type="component" value="Unassembled WGS sequence"/>
</dbReference>
<proteinExistence type="predicted"/>
<evidence type="ECO:0000256" key="2">
    <source>
        <dbReference type="SAM" id="SignalP"/>
    </source>
</evidence>
<protein>
    <submittedName>
        <fullName evidence="3">DUF2961 domain-containing protein</fullName>
    </submittedName>
</protein>
<evidence type="ECO:0000256" key="1">
    <source>
        <dbReference type="SAM" id="MobiDB-lite"/>
    </source>
</evidence>
<accession>A0A6M1RRZ9</accession>
<dbReference type="EMBL" id="JAAKYA010000087">
    <property type="protein sequence ID" value="NGO40383.1"/>
    <property type="molecule type" value="Genomic_DNA"/>
</dbReference>
<comment type="caution">
    <text evidence="3">The sequence shown here is derived from an EMBL/GenBank/DDBJ whole genome shotgun (WGS) entry which is preliminary data.</text>
</comment>
<keyword evidence="4" id="KW-1185">Reference proteome</keyword>